<accession>A0AAN4ZZ95</accession>
<name>A0AAN4ZZ95_9RHOB</name>
<protein>
    <submittedName>
        <fullName evidence="2">Uncharacterized protein</fullName>
    </submittedName>
</protein>
<evidence type="ECO:0000313" key="2">
    <source>
        <dbReference type="EMBL" id="GHE00794.1"/>
    </source>
</evidence>
<feature type="region of interest" description="Disordered" evidence="1">
    <location>
        <begin position="1"/>
        <end position="28"/>
    </location>
</feature>
<comment type="caution">
    <text evidence="2">The sequence shown here is derived from an EMBL/GenBank/DDBJ whole genome shotgun (WGS) entry which is preliminary data.</text>
</comment>
<reference evidence="3 4" key="2">
    <citation type="submission" date="2016-10" db="EMBL/GenBank/DDBJ databases">
        <authorList>
            <person name="Varghese N."/>
            <person name="Submissions S."/>
        </authorList>
    </citation>
    <scope>NUCLEOTIDE SEQUENCE [LARGE SCALE GENOMIC DNA]</scope>
    <source>
        <strain evidence="3 4">DSM 24802</strain>
    </source>
</reference>
<dbReference type="EMBL" id="BNAB01000005">
    <property type="protein sequence ID" value="GHE00794.1"/>
    <property type="molecule type" value="Genomic_DNA"/>
</dbReference>
<dbReference type="Proteomes" id="UP000634647">
    <property type="component" value="Unassembled WGS sequence"/>
</dbReference>
<dbReference type="EMBL" id="FNOB01000006">
    <property type="protein sequence ID" value="SDW71116.1"/>
    <property type="molecule type" value="Genomic_DNA"/>
</dbReference>
<evidence type="ECO:0000313" key="4">
    <source>
        <dbReference type="Proteomes" id="UP000199541"/>
    </source>
</evidence>
<evidence type="ECO:0000313" key="3">
    <source>
        <dbReference type="EMBL" id="SDW71116.1"/>
    </source>
</evidence>
<gene>
    <name evidence="2" type="ORF">GCM10008024_13640</name>
    <name evidence="3" type="ORF">SAMN05444006_10655</name>
</gene>
<dbReference type="Proteomes" id="UP000199541">
    <property type="component" value="Unassembled WGS sequence"/>
</dbReference>
<sequence length="99" mass="10095">MAAGRGGGGAAPEAGAARGGPRPVQPPEYFRQDEKLCVAAVTDAAAVSTGDAGSRDRGACDSFVTLPGEPFKRALQPPKHSETSPYVRVPSPASCTSLR</sequence>
<reference evidence="2" key="1">
    <citation type="journal article" date="2014" name="Int. J. Syst. Evol. Microbiol.">
        <title>Complete genome sequence of Corynebacterium casei LMG S-19264T (=DSM 44701T), isolated from a smear-ripened cheese.</title>
        <authorList>
            <consortium name="US DOE Joint Genome Institute (JGI-PGF)"/>
            <person name="Walter F."/>
            <person name="Albersmeier A."/>
            <person name="Kalinowski J."/>
            <person name="Ruckert C."/>
        </authorList>
    </citation>
    <scope>NUCLEOTIDE SEQUENCE</scope>
    <source>
        <strain evidence="2">CGMCC 1.10859</strain>
    </source>
</reference>
<feature type="compositionally biased region" description="Gly residues" evidence="1">
    <location>
        <begin position="1"/>
        <end position="10"/>
    </location>
</feature>
<feature type="region of interest" description="Disordered" evidence="1">
    <location>
        <begin position="71"/>
        <end position="99"/>
    </location>
</feature>
<evidence type="ECO:0000313" key="5">
    <source>
        <dbReference type="Proteomes" id="UP000634647"/>
    </source>
</evidence>
<dbReference type="AlphaFoldDB" id="A0AAN4ZZ95"/>
<organism evidence="2 5">
    <name type="scientific">Allgaiera indica</name>
    <dbReference type="NCBI Taxonomy" id="765699"/>
    <lineage>
        <taxon>Bacteria</taxon>
        <taxon>Pseudomonadati</taxon>
        <taxon>Pseudomonadota</taxon>
        <taxon>Alphaproteobacteria</taxon>
        <taxon>Rhodobacterales</taxon>
        <taxon>Paracoccaceae</taxon>
        <taxon>Allgaiera</taxon>
    </lineage>
</organism>
<reference evidence="2" key="3">
    <citation type="submission" date="2023-06" db="EMBL/GenBank/DDBJ databases">
        <authorList>
            <person name="Sun Q."/>
            <person name="Zhou Y."/>
        </authorList>
    </citation>
    <scope>NUCLEOTIDE SEQUENCE</scope>
    <source>
        <strain evidence="2">CGMCC 1.10859</strain>
    </source>
</reference>
<feature type="compositionally biased region" description="Low complexity" evidence="1">
    <location>
        <begin position="11"/>
        <end position="22"/>
    </location>
</feature>
<proteinExistence type="predicted"/>
<keyword evidence="4" id="KW-1185">Reference proteome</keyword>
<evidence type="ECO:0000256" key="1">
    <source>
        <dbReference type="SAM" id="MobiDB-lite"/>
    </source>
</evidence>